<evidence type="ECO:0000256" key="12">
    <source>
        <dbReference type="SAM" id="Coils"/>
    </source>
</evidence>
<evidence type="ECO:0000256" key="2">
    <source>
        <dbReference type="ARBA" id="ARBA00022555"/>
    </source>
</evidence>
<evidence type="ECO:0000259" key="13">
    <source>
        <dbReference type="PROSITE" id="PS50860"/>
    </source>
</evidence>
<comment type="domain">
    <text evidence="11">Consists of three domains; the N-terminal catalytic domain, the editing domain and the C-terminal C-Ala domain. The editing domain removes incorrectly charged amino acids, while the C-Ala domain, along with tRNA(Ala), serves as a bridge to cooperatively bring together the editing and aminoacylation centers thus stimulating deacylation of misacylated tRNAs.</text>
</comment>
<dbReference type="Proteomes" id="UP001302274">
    <property type="component" value="Unassembled WGS sequence"/>
</dbReference>
<evidence type="ECO:0000256" key="10">
    <source>
        <dbReference type="ARBA" id="ARBA00023146"/>
    </source>
</evidence>
<dbReference type="Pfam" id="PF01411">
    <property type="entry name" value="tRNA-synt_2c"/>
    <property type="match status" value="1"/>
</dbReference>
<dbReference type="SUPFAM" id="SSF101353">
    <property type="entry name" value="Putative anticodon-binding domain of alanyl-tRNA synthetase (AlaRS)"/>
    <property type="match status" value="1"/>
</dbReference>
<dbReference type="InterPro" id="IPR003156">
    <property type="entry name" value="DHHA1_dom"/>
</dbReference>
<dbReference type="InterPro" id="IPR002318">
    <property type="entry name" value="Ala-tRNA-lgiase_IIc"/>
</dbReference>
<feature type="binding site" evidence="11">
    <location>
        <position position="570"/>
    </location>
    <ligand>
        <name>Zn(2+)</name>
        <dbReference type="ChEBI" id="CHEBI:29105"/>
    </ligand>
</feature>
<feature type="domain" description="Alanyl-transfer RNA synthetases family profile" evidence="13">
    <location>
        <begin position="5"/>
        <end position="711"/>
    </location>
</feature>
<dbReference type="InterPro" id="IPR023033">
    <property type="entry name" value="Ala_tRNA_ligase_euk/bac"/>
</dbReference>
<dbReference type="PANTHER" id="PTHR11777:SF9">
    <property type="entry name" value="ALANINE--TRNA LIGASE, CYTOPLASMIC"/>
    <property type="match status" value="1"/>
</dbReference>
<dbReference type="RefSeq" id="WP_323574083.1">
    <property type="nucleotide sequence ID" value="NZ_JAYGJQ010000001.1"/>
</dbReference>
<sequence length="874" mass="97446">MSEKLTGQQIREKFSQYFMKNNHEKVASSSLIPHNDKTLLFCNAGMNQFKDYFTGKSVASNKRAVSIQKCVRAGGKHNDLENVGHTARHHTFFEMLGNFSFGDYFKEDAIKFAWEFLTVELKIPKEKLYVTVHYTDDEARKLWNKVAGLPDDRIFNKGDKDNFWEMGEFGPCGPCSEIFFDHGEEYTDHDLVRIDPKDLLEDEKRYVEIWNLVFMQYEKTPEGRLTLPKPSIDTGAGLERVAAALQGCYNNYNTDIFFPIMKKIEEISGKKYEPFGKDEKTKANFRVVADHIRSATMLITDGAIPSNEGRGYVLRRIIRRAVKYLNELGVKEISFYKLVPAVFEALGQEYPQNASGSELAVKLLELEERKFRETLENGLKFLNDAITKEVTNKVFSGKAAFKLYDTYGFPVDLTEMYLADQNLTLDNEGFEKAMNEQKEMSRKSWKGALDNSDKVFHAIKEKTGATDFVGYDRLDVQAKLLEVVDMGEMKGLVFDTTSFYGESGGQVGDIGTVKDGKNVIAHIDDTQKPVDGLYVHFSKDADALEVGKTYTLAVDGHTRKLIMRNHSATHLLQAALIKVLGPHVKQAGSIVNAEKLRFDFAHTQALTRDEIEKVEDLVNQEISKAHKVEANIMDMAAAQKKGAMALFGEKYGNIVRVLTMGDFSTELCGGVHVHNTGDIGLITILSESSLATGVRRIEATTSETAIHYLSHRSQLLKKVEGLFMDKEERALAKLENLFKDLKDKQKEIEALKDKIQASESKDLFNTVENIGGIDFAVVEASADTDLRKLSDLFVSKFQNGAVVLFNTNGDKATVLVRASKGAAKVNAGDVLKEILPVINGRGGGKPDIAQGSGEAALVAKIAAQAKTVLKSKLG</sequence>
<dbReference type="Gene3D" id="3.30.930.10">
    <property type="entry name" value="Bira Bifunctional Protein, Domain 2"/>
    <property type="match status" value="1"/>
</dbReference>
<comment type="catalytic activity">
    <reaction evidence="11">
        <text>tRNA(Ala) + L-alanine + ATP = L-alanyl-tRNA(Ala) + AMP + diphosphate</text>
        <dbReference type="Rhea" id="RHEA:12540"/>
        <dbReference type="Rhea" id="RHEA-COMP:9657"/>
        <dbReference type="Rhea" id="RHEA-COMP:9923"/>
        <dbReference type="ChEBI" id="CHEBI:30616"/>
        <dbReference type="ChEBI" id="CHEBI:33019"/>
        <dbReference type="ChEBI" id="CHEBI:57972"/>
        <dbReference type="ChEBI" id="CHEBI:78442"/>
        <dbReference type="ChEBI" id="CHEBI:78497"/>
        <dbReference type="ChEBI" id="CHEBI:456215"/>
        <dbReference type="EC" id="6.1.1.7"/>
    </reaction>
</comment>
<proteinExistence type="inferred from homology"/>
<dbReference type="Gene3D" id="3.30.54.20">
    <property type="match status" value="1"/>
</dbReference>
<dbReference type="Gene3D" id="2.40.30.130">
    <property type="match status" value="1"/>
</dbReference>
<evidence type="ECO:0000313" key="15">
    <source>
        <dbReference type="Proteomes" id="UP001302274"/>
    </source>
</evidence>
<keyword evidence="9 11" id="KW-0648">Protein biosynthesis</keyword>
<reference evidence="14 15" key="1">
    <citation type="submission" date="2023-11" db="EMBL/GenBank/DDBJ databases">
        <title>A Novel Polar Bacteriovorax (B. antarcticus) Isolated from the Biocrust in Antarctica.</title>
        <authorList>
            <person name="Mun W."/>
            <person name="Choi S.Y."/>
            <person name="Mitchell R.J."/>
        </authorList>
    </citation>
    <scope>NUCLEOTIDE SEQUENCE [LARGE SCALE GENOMIC DNA]</scope>
    <source>
        <strain evidence="14 15">PP10</strain>
    </source>
</reference>
<comment type="subcellular location">
    <subcellularLocation>
        <location evidence="11">Cytoplasm</location>
    </subcellularLocation>
</comment>
<dbReference type="Gene3D" id="3.30.980.10">
    <property type="entry name" value="Threonyl-trna Synthetase, Chain A, domain 2"/>
    <property type="match status" value="1"/>
</dbReference>
<evidence type="ECO:0000256" key="5">
    <source>
        <dbReference type="ARBA" id="ARBA00022741"/>
    </source>
</evidence>
<protein>
    <recommendedName>
        <fullName evidence="11">Alanine--tRNA ligase</fullName>
        <ecNumber evidence="11">6.1.1.7</ecNumber>
    </recommendedName>
    <alternativeName>
        <fullName evidence="11">Alanyl-tRNA synthetase</fullName>
        <shortName evidence="11">AlaRS</shortName>
    </alternativeName>
</protein>
<organism evidence="14 15">
    <name type="scientific">Bacteriovorax antarcticus</name>
    <dbReference type="NCBI Taxonomy" id="3088717"/>
    <lineage>
        <taxon>Bacteria</taxon>
        <taxon>Pseudomonadati</taxon>
        <taxon>Bdellovibrionota</taxon>
        <taxon>Bacteriovoracia</taxon>
        <taxon>Bacteriovoracales</taxon>
        <taxon>Bacteriovoracaceae</taxon>
        <taxon>Bacteriovorax</taxon>
    </lineage>
</organism>
<dbReference type="InterPro" id="IPR045864">
    <property type="entry name" value="aa-tRNA-synth_II/BPL/LPL"/>
</dbReference>
<keyword evidence="11" id="KW-0963">Cytoplasm</keyword>
<keyword evidence="10 11" id="KW-0030">Aminoacyl-tRNA synthetase</keyword>
<keyword evidence="8 11" id="KW-0694">RNA-binding</keyword>
<dbReference type="NCBIfam" id="TIGR00344">
    <property type="entry name" value="alaS"/>
    <property type="match status" value="1"/>
</dbReference>
<evidence type="ECO:0000256" key="11">
    <source>
        <dbReference type="HAMAP-Rule" id="MF_00036"/>
    </source>
</evidence>
<comment type="similarity">
    <text evidence="1 11">Belongs to the class-II aminoacyl-tRNA synthetase family.</text>
</comment>
<accession>A0ABU5VQE3</accession>
<dbReference type="EC" id="6.1.1.7" evidence="11"/>
<dbReference type="InterPro" id="IPR050058">
    <property type="entry name" value="Ala-tRNA_ligase"/>
</dbReference>
<feature type="binding site" evidence="11">
    <location>
        <position position="672"/>
    </location>
    <ligand>
        <name>Zn(2+)</name>
        <dbReference type="ChEBI" id="CHEBI:29105"/>
    </ligand>
</feature>
<comment type="cofactor">
    <cofactor evidence="11">
        <name>Zn(2+)</name>
        <dbReference type="ChEBI" id="CHEBI:29105"/>
    </cofactor>
    <text evidence="11">Binds 1 zinc ion per subunit.</text>
</comment>
<gene>
    <name evidence="11 14" type="primary">alaS</name>
    <name evidence="14" type="ORF">SHI21_00380</name>
</gene>
<dbReference type="Pfam" id="PF02272">
    <property type="entry name" value="DHHA1"/>
    <property type="match status" value="1"/>
</dbReference>
<dbReference type="SUPFAM" id="SSF50447">
    <property type="entry name" value="Translation proteins"/>
    <property type="match status" value="1"/>
</dbReference>
<evidence type="ECO:0000256" key="4">
    <source>
        <dbReference type="ARBA" id="ARBA00022723"/>
    </source>
</evidence>
<dbReference type="PRINTS" id="PR00980">
    <property type="entry name" value="TRNASYNTHALA"/>
</dbReference>
<name>A0ABU5VQE3_9BACT</name>
<feature type="binding site" evidence="11">
    <location>
        <position position="566"/>
    </location>
    <ligand>
        <name>Zn(2+)</name>
        <dbReference type="ChEBI" id="CHEBI:29105"/>
    </ligand>
</feature>
<dbReference type="Gene3D" id="6.10.250.550">
    <property type="match status" value="1"/>
</dbReference>
<dbReference type="InterPro" id="IPR018162">
    <property type="entry name" value="Ala-tRNA-ligase_IIc_anticod-bd"/>
</dbReference>
<dbReference type="Pfam" id="PF07973">
    <property type="entry name" value="tRNA_SAD"/>
    <property type="match status" value="1"/>
</dbReference>
<keyword evidence="12" id="KW-0175">Coiled coil</keyword>
<dbReference type="GO" id="GO:0004813">
    <property type="term" value="F:alanine-tRNA ligase activity"/>
    <property type="evidence" value="ECO:0007669"/>
    <property type="project" value="UniProtKB-EC"/>
</dbReference>
<dbReference type="PROSITE" id="PS50860">
    <property type="entry name" value="AA_TRNA_LIGASE_II_ALA"/>
    <property type="match status" value="1"/>
</dbReference>
<dbReference type="InterPro" id="IPR018164">
    <property type="entry name" value="Ala-tRNA-synth_IIc_N"/>
</dbReference>
<dbReference type="InterPro" id="IPR018163">
    <property type="entry name" value="Thr/Ala-tRNA-synth_IIc_edit"/>
</dbReference>
<dbReference type="InterPro" id="IPR018165">
    <property type="entry name" value="Ala-tRNA-synth_IIc_core"/>
</dbReference>
<feature type="coiled-coil region" evidence="12">
    <location>
        <begin position="724"/>
        <end position="761"/>
    </location>
</feature>
<dbReference type="CDD" id="cd00673">
    <property type="entry name" value="AlaRS_core"/>
    <property type="match status" value="1"/>
</dbReference>
<dbReference type="SMART" id="SM00863">
    <property type="entry name" value="tRNA_SAD"/>
    <property type="match status" value="1"/>
</dbReference>
<keyword evidence="7 11" id="KW-0067">ATP-binding</keyword>
<dbReference type="EMBL" id="JAYGJQ010000001">
    <property type="protein sequence ID" value="MEA9354638.1"/>
    <property type="molecule type" value="Genomic_DNA"/>
</dbReference>
<comment type="caution">
    <text evidence="14">The sequence shown here is derived from an EMBL/GenBank/DDBJ whole genome shotgun (WGS) entry which is preliminary data.</text>
</comment>
<keyword evidence="4 11" id="KW-0479">Metal-binding</keyword>
<dbReference type="Gene3D" id="3.10.310.40">
    <property type="match status" value="1"/>
</dbReference>
<dbReference type="SUPFAM" id="SSF55681">
    <property type="entry name" value="Class II aaRS and biotin synthetases"/>
    <property type="match status" value="1"/>
</dbReference>
<keyword evidence="6 11" id="KW-0862">Zinc</keyword>
<evidence type="ECO:0000256" key="3">
    <source>
        <dbReference type="ARBA" id="ARBA00022598"/>
    </source>
</evidence>
<keyword evidence="5 11" id="KW-0547">Nucleotide-binding</keyword>
<dbReference type="InterPro" id="IPR009000">
    <property type="entry name" value="Transl_B-barrel_sf"/>
</dbReference>
<dbReference type="PANTHER" id="PTHR11777">
    <property type="entry name" value="ALANYL-TRNA SYNTHETASE"/>
    <property type="match status" value="1"/>
</dbReference>
<evidence type="ECO:0000256" key="9">
    <source>
        <dbReference type="ARBA" id="ARBA00022917"/>
    </source>
</evidence>
<evidence type="ECO:0000313" key="14">
    <source>
        <dbReference type="EMBL" id="MEA9354638.1"/>
    </source>
</evidence>
<feature type="binding site" evidence="11">
    <location>
        <position position="668"/>
    </location>
    <ligand>
        <name>Zn(2+)</name>
        <dbReference type="ChEBI" id="CHEBI:29105"/>
    </ligand>
</feature>
<keyword evidence="15" id="KW-1185">Reference proteome</keyword>
<evidence type="ECO:0000256" key="8">
    <source>
        <dbReference type="ARBA" id="ARBA00022884"/>
    </source>
</evidence>
<dbReference type="SUPFAM" id="SSF55186">
    <property type="entry name" value="ThrRS/AlaRS common domain"/>
    <property type="match status" value="1"/>
</dbReference>
<evidence type="ECO:0000256" key="6">
    <source>
        <dbReference type="ARBA" id="ARBA00022833"/>
    </source>
</evidence>
<keyword evidence="2 11" id="KW-0820">tRNA-binding</keyword>
<evidence type="ECO:0000256" key="1">
    <source>
        <dbReference type="ARBA" id="ARBA00008226"/>
    </source>
</evidence>
<keyword evidence="3 11" id="KW-0436">Ligase</keyword>
<dbReference type="HAMAP" id="MF_00036_B">
    <property type="entry name" value="Ala_tRNA_synth_B"/>
    <property type="match status" value="1"/>
</dbReference>
<evidence type="ECO:0000256" key="7">
    <source>
        <dbReference type="ARBA" id="ARBA00022840"/>
    </source>
</evidence>
<comment type="function">
    <text evidence="11">Catalyzes the attachment of alanine to tRNA(Ala) in a two-step reaction: alanine is first activated by ATP to form Ala-AMP and then transferred to the acceptor end of tRNA(Ala). Also edits incorrectly charged Ser-tRNA(Ala) and Gly-tRNA(Ala) via its editing domain.</text>
</comment>
<dbReference type="InterPro" id="IPR012947">
    <property type="entry name" value="tRNA_SAD"/>
</dbReference>